<keyword evidence="7" id="KW-1185">Reference proteome</keyword>
<dbReference type="InterPro" id="IPR036097">
    <property type="entry name" value="HisK_dim/P_sf"/>
</dbReference>
<feature type="domain" description="PAS" evidence="2">
    <location>
        <begin position="9"/>
        <end position="74"/>
    </location>
</feature>
<name>A0ABY6HW46_9ARCH</name>
<dbReference type="Pfam" id="PF00072">
    <property type="entry name" value="Response_reg"/>
    <property type="match status" value="1"/>
</dbReference>
<dbReference type="InterPro" id="IPR001789">
    <property type="entry name" value="Sig_transdc_resp-reg_receiver"/>
</dbReference>
<dbReference type="InterPro" id="IPR003661">
    <property type="entry name" value="HisK_dim/P_dom"/>
</dbReference>
<dbReference type="SUPFAM" id="SSF55874">
    <property type="entry name" value="ATPase domain of HSP90 chaperone/DNA topoisomerase II/histidine kinase"/>
    <property type="match status" value="1"/>
</dbReference>
<evidence type="ECO:0000313" key="7">
    <source>
        <dbReference type="Proteomes" id="UP001208689"/>
    </source>
</evidence>
<dbReference type="SMART" id="SM00387">
    <property type="entry name" value="HATPase_c"/>
    <property type="match status" value="1"/>
</dbReference>
<dbReference type="Pfam" id="PF02518">
    <property type="entry name" value="HATPase_c"/>
    <property type="match status" value="1"/>
</dbReference>
<feature type="domain" description="PAS" evidence="2">
    <location>
        <begin position="142"/>
        <end position="216"/>
    </location>
</feature>
<evidence type="ECO:0000259" key="2">
    <source>
        <dbReference type="SMART" id="SM00091"/>
    </source>
</evidence>
<dbReference type="InterPro" id="IPR035965">
    <property type="entry name" value="PAS-like_dom_sf"/>
</dbReference>
<dbReference type="InterPro" id="IPR011006">
    <property type="entry name" value="CheY-like_superfamily"/>
</dbReference>
<dbReference type="CDD" id="cd17546">
    <property type="entry name" value="REC_hyHK_CKI1_RcsC-like"/>
    <property type="match status" value="1"/>
</dbReference>
<dbReference type="InterPro" id="IPR036890">
    <property type="entry name" value="HATPase_C_sf"/>
</dbReference>
<reference evidence="6" key="1">
    <citation type="submission" date="2022-09" db="EMBL/GenBank/DDBJ databases">
        <title>Actin cytoskeleton and complex cell architecture in an #Asgard archaeon.</title>
        <authorList>
            <person name="Ponce Toledo R.I."/>
            <person name="Schleper C."/>
            <person name="Rodrigues Oliveira T."/>
            <person name="Wollweber F."/>
            <person name="Xu J."/>
            <person name="Rittmann S."/>
            <person name="Klingl A."/>
            <person name="Pilhofer M."/>
        </authorList>
    </citation>
    <scope>NUCLEOTIDE SEQUENCE</scope>
    <source>
        <strain evidence="6">B-35</strain>
    </source>
</reference>
<organism evidence="6 7">
    <name type="scientific">Candidatus Lokiarchaeum ossiferum</name>
    <dbReference type="NCBI Taxonomy" id="2951803"/>
    <lineage>
        <taxon>Archaea</taxon>
        <taxon>Promethearchaeati</taxon>
        <taxon>Promethearchaeota</taxon>
        <taxon>Promethearchaeia</taxon>
        <taxon>Promethearchaeales</taxon>
        <taxon>Promethearchaeaceae</taxon>
        <taxon>Candidatus Lokiarchaeum</taxon>
    </lineage>
</organism>
<dbReference type="SUPFAM" id="SSF47384">
    <property type="entry name" value="Homodimeric domain of signal transducing histidine kinase"/>
    <property type="match status" value="1"/>
</dbReference>
<dbReference type="Gene3D" id="3.30.450.20">
    <property type="entry name" value="PAS domain"/>
    <property type="match status" value="3"/>
</dbReference>
<feature type="domain" description="Signal transduction histidine kinase dimerisation/phosphoacceptor" evidence="4">
    <location>
        <begin position="403"/>
        <end position="469"/>
    </location>
</feature>
<dbReference type="Pfam" id="PF13426">
    <property type="entry name" value="PAS_9"/>
    <property type="match status" value="3"/>
</dbReference>
<dbReference type="CDD" id="cd00130">
    <property type="entry name" value="PAS"/>
    <property type="match status" value="2"/>
</dbReference>
<feature type="domain" description="PAS" evidence="2">
    <location>
        <begin position="271"/>
        <end position="338"/>
    </location>
</feature>
<sequence>MFSFSSQDQIWKKIIDKCNLATVIVDISGSIVYANKAAENILGIKKESITDRVYNSPQWKTTDIDGNPFSEEDQPFTRVKKDLAPVHNIRQFIEWPNKKKILLNINAYPLLDDEGKMSHMVAEMIDITANYALIREREEYHRNYRFLFTNMNSAYAFHKMLYNSQGEPIDYIFLDINEKFTELTGLEHDLVIGRKVSEVIPNIFDSTINWVQTYGKVAKSRKPFTFEQYDEILQKTWLVNAYSPQPDHFVTLFLDISDRKKMEENLRRSESKYRSLFENSPIGVAISQMDGTIIDSNQSLLNMFGYTIEEFTNLNSLDTYANSVDRTQTIDKIQHNKSIRDFEVKFKRKNGDLFEAIINTNLVEINDQPLLMTSFQDVSKLRRIEREKKNMDRKVLTTQKLESLGILAGGIAHDFNNLLVGILGNAELALMDATENSGTRECLNDIIDSAKRAADLSQQMLLYAGKRQIQDKPIFLNEEVSSMENLLKRLVSKNATFDISLSPELSSIRGDPTQIRQVIMNLILNASDSLDGQEGVIRVSTEQKYCDEAFLAHSYLKTNLRPDKYVLFKVEDTGKGIEPDILPKIFEPFFTTKEKGRGLGLSAVLGIVQSHKGTIIVSSKKDLGTTFNVVLPIYEQKSNGDNTKTLIEEFTAQKLHYSILLVDDEPSVLKVGQKYLSRMGHKVDTANSGMDALKKVINSSQSYDLIILDLIMPHMDGFTAFQKIRENSTTLPIFISSGYTEYDIEEKFKDYSIAGFLQKPFTYEEILTMIHTWEDTKNTKK</sequence>
<feature type="domain" description="Histidine kinase/HSP90-like ATPase" evidence="3">
    <location>
        <begin position="510"/>
        <end position="635"/>
    </location>
</feature>
<keyword evidence="6" id="KW-0808">Transferase</keyword>
<dbReference type="SMART" id="SM00388">
    <property type="entry name" value="HisKA"/>
    <property type="match status" value="1"/>
</dbReference>
<dbReference type="EC" id="2.7.13.3" evidence="6"/>
<evidence type="ECO:0000259" key="3">
    <source>
        <dbReference type="SMART" id="SM00387"/>
    </source>
</evidence>
<keyword evidence="1" id="KW-0597">Phosphoprotein</keyword>
<dbReference type="Gene3D" id="1.10.287.130">
    <property type="match status" value="1"/>
</dbReference>
<dbReference type="PANTHER" id="PTHR43065">
    <property type="entry name" value="SENSOR HISTIDINE KINASE"/>
    <property type="match status" value="1"/>
</dbReference>
<evidence type="ECO:0000313" key="6">
    <source>
        <dbReference type="EMBL" id="UYP47568.1"/>
    </source>
</evidence>
<dbReference type="Gene3D" id="3.30.565.10">
    <property type="entry name" value="Histidine kinase-like ATPase, C-terminal domain"/>
    <property type="match status" value="1"/>
</dbReference>
<evidence type="ECO:0000259" key="4">
    <source>
        <dbReference type="SMART" id="SM00388"/>
    </source>
</evidence>
<dbReference type="Gene3D" id="3.40.50.2300">
    <property type="match status" value="1"/>
</dbReference>
<dbReference type="Proteomes" id="UP001208689">
    <property type="component" value="Chromosome"/>
</dbReference>
<accession>A0ABY6HW46</accession>
<dbReference type="PRINTS" id="PR00344">
    <property type="entry name" value="BCTRLSENSOR"/>
</dbReference>
<dbReference type="Pfam" id="PF00512">
    <property type="entry name" value="HisKA"/>
    <property type="match status" value="1"/>
</dbReference>
<dbReference type="SUPFAM" id="SSF52172">
    <property type="entry name" value="CheY-like"/>
    <property type="match status" value="1"/>
</dbReference>
<gene>
    <name evidence="6" type="ORF">NEF87_003853</name>
</gene>
<dbReference type="InterPro" id="IPR003594">
    <property type="entry name" value="HATPase_dom"/>
</dbReference>
<dbReference type="CDD" id="cd00082">
    <property type="entry name" value="HisKA"/>
    <property type="match status" value="1"/>
</dbReference>
<proteinExistence type="predicted"/>
<evidence type="ECO:0000256" key="1">
    <source>
        <dbReference type="ARBA" id="ARBA00022553"/>
    </source>
</evidence>
<dbReference type="GO" id="GO:0004673">
    <property type="term" value="F:protein histidine kinase activity"/>
    <property type="evidence" value="ECO:0007669"/>
    <property type="project" value="UniProtKB-EC"/>
</dbReference>
<dbReference type="SMART" id="SM00091">
    <property type="entry name" value="PAS"/>
    <property type="match status" value="3"/>
</dbReference>
<dbReference type="SMART" id="SM00448">
    <property type="entry name" value="REC"/>
    <property type="match status" value="1"/>
</dbReference>
<keyword evidence="6" id="KW-0418">Kinase</keyword>
<dbReference type="InterPro" id="IPR004358">
    <property type="entry name" value="Sig_transdc_His_kin-like_C"/>
</dbReference>
<dbReference type="SUPFAM" id="SSF55785">
    <property type="entry name" value="PYP-like sensor domain (PAS domain)"/>
    <property type="match status" value="3"/>
</dbReference>
<dbReference type="InterPro" id="IPR000014">
    <property type="entry name" value="PAS"/>
</dbReference>
<dbReference type="PANTHER" id="PTHR43065:SF42">
    <property type="entry name" value="TWO-COMPONENT SENSOR PPRA"/>
    <property type="match status" value="1"/>
</dbReference>
<protein>
    <submittedName>
        <fullName evidence="6">Sensor histidine kinase RcsC</fullName>
        <ecNumber evidence="6">2.7.13.3</ecNumber>
    </submittedName>
</protein>
<evidence type="ECO:0000259" key="5">
    <source>
        <dbReference type="SMART" id="SM00448"/>
    </source>
</evidence>
<dbReference type="NCBIfam" id="TIGR00229">
    <property type="entry name" value="sensory_box"/>
    <property type="match status" value="3"/>
</dbReference>
<feature type="domain" description="Response regulatory" evidence="5">
    <location>
        <begin position="657"/>
        <end position="770"/>
    </location>
</feature>
<dbReference type="EMBL" id="CP104013">
    <property type="protein sequence ID" value="UYP47568.1"/>
    <property type="molecule type" value="Genomic_DNA"/>
</dbReference>